<evidence type="ECO:0000259" key="4">
    <source>
        <dbReference type="Pfam" id="PF00561"/>
    </source>
</evidence>
<evidence type="ECO:0000256" key="2">
    <source>
        <dbReference type="ARBA" id="ARBA00022801"/>
    </source>
</evidence>
<comment type="caution">
    <text evidence="5">The sequence shown here is derived from an EMBL/GenBank/DDBJ whole genome shotgun (WGS) entry which is preliminary data.</text>
</comment>
<dbReference type="Gene3D" id="3.40.50.1820">
    <property type="entry name" value="alpha/beta hydrolase"/>
    <property type="match status" value="1"/>
</dbReference>
<comment type="similarity">
    <text evidence="1">Belongs to the peptidase S33 family.</text>
</comment>
<dbReference type="InterPro" id="IPR000073">
    <property type="entry name" value="AB_hydrolase_1"/>
</dbReference>
<protein>
    <submittedName>
        <fullName evidence="5">Alpha/beta hydrolase</fullName>
    </submittedName>
</protein>
<evidence type="ECO:0000313" key="5">
    <source>
        <dbReference type="EMBL" id="MCJ7857230.1"/>
    </source>
</evidence>
<dbReference type="Pfam" id="PF00561">
    <property type="entry name" value="Abhydrolase_1"/>
    <property type="match status" value="1"/>
</dbReference>
<dbReference type="InterPro" id="IPR029058">
    <property type="entry name" value="AB_hydrolase_fold"/>
</dbReference>
<evidence type="ECO:0000256" key="3">
    <source>
        <dbReference type="SAM" id="MobiDB-lite"/>
    </source>
</evidence>
<dbReference type="PANTHER" id="PTHR43248:SF2">
    <property type="entry name" value="PROLYL AMINOPEPTIDASE"/>
    <property type="match status" value="1"/>
</dbReference>
<dbReference type="InterPro" id="IPR051601">
    <property type="entry name" value="Serine_prot/Carboxylest_S33"/>
</dbReference>
<dbReference type="PANTHER" id="PTHR43248">
    <property type="entry name" value="2-SUCCINYL-6-HYDROXY-2,4-CYCLOHEXADIENE-1-CARBOXYLATE SYNTHASE"/>
    <property type="match status" value="1"/>
</dbReference>
<dbReference type="EMBL" id="JALIEA010000006">
    <property type="protein sequence ID" value="MCJ7857230.1"/>
    <property type="molecule type" value="Genomic_DNA"/>
</dbReference>
<dbReference type="RefSeq" id="WP_244802978.1">
    <property type="nucleotide sequence ID" value="NZ_JALIEA010000006.1"/>
</dbReference>
<accession>A0A9X1WGY8</accession>
<dbReference type="GO" id="GO:0016787">
    <property type="term" value="F:hydrolase activity"/>
    <property type="evidence" value="ECO:0007669"/>
    <property type="project" value="UniProtKB-KW"/>
</dbReference>
<feature type="domain" description="AB hydrolase-1" evidence="4">
    <location>
        <begin position="65"/>
        <end position="224"/>
    </location>
</feature>
<feature type="region of interest" description="Disordered" evidence="3">
    <location>
        <begin position="1"/>
        <end position="23"/>
    </location>
</feature>
<evidence type="ECO:0000313" key="6">
    <source>
        <dbReference type="Proteomes" id="UP001139207"/>
    </source>
</evidence>
<gene>
    <name evidence="5" type="ORF">MUN33_00640</name>
</gene>
<keyword evidence="6" id="KW-1185">Reference proteome</keyword>
<dbReference type="AlphaFoldDB" id="A0A9X1WGY8"/>
<proteinExistence type="inferred from homology"/>
<name>A0A9X1WGY8_9CORY</name>
<sequence>MNSSASPDLRTTSTRRHGHTVREHHLTVPLVHPGVHTPGASTSPDPRTIEVYAREYVPDGGEDRPALLFLQGGPGHGAPRPVADGDGGVLSGWLGEALRHYRVFLFDQRGTGRSTPVDVAVPEALGPTPRDQADYLTRLRADSIVEDAELLRDALGEEPWSLLGQSFGGFCITTYLSRRPGGVREAFFTGGLPGYIADPHTRVDDIYRATFAKTAVRNDRFYARFPWAEQRVAEICRHLDDTEETLPTGERLTSRRFRTVGMELGRTGGFDTLAYLLEDPFRSVPGSPGAAGRRRLRTPFLTGLSAHLSVSDAPLYAVIHETIYGVDGATDWSAHRVREEVPGFGEHAGRTDGPLYLTAEHFFPWQFEEDPALRPWKAVVDLLAAKDDWTPLYDAAQLRQTEVPTAAAVYLDDIFVPFELSMETAATIRGLRPHVTNRWEHNGISQDGAAILRHLHALVKDH</sequence>
<reference evidence="5" key="1">
    <citation type="submission" date="2022-04" db="EMBL/GenBank/DDBJ databases">
        <title>Corynebacterium kalidii LD5P10.</title>
        <authorList>
            <person name="Sun J.Q."/>
        </authorList>
    </citation>
    <scope>NUCLEOTIDE SEQUENCE</scope>
    <source>
        <strain evidence="5">LD5P10</strain>
    </source>
</reference>
<organism evidence="5 6">
    <name type="scientific">Corynebacterium kalidii</name>
    <dbReference type="NCBI Taxonomy" id="2931982"/>
    <lineage>
        <taxon>Bacteria</taxon>
        <taxon>Bacillati</taxon>
        <taxon>Actinomycetota</taxon>
        <taxon>Actinomycetes</taxon>
        <taxon>Mycobacteriales</taxon>
        <taxon>Corynebacteriaceae</taxon>
        <taxon>Corynebacterium</taxon>
    </lineage>
</organism>
<dbReference type="SUPFAM" id="SSF53474">
    <property type="entry name" value="alpha/beta-Hydrolases"/>
    <property type="match status" value="1"/>
</dbReference>
<feature type="compositionally biased region" description="Polar residues" evidence="3">
    <location>
        <begin position="1"/>
        <end position="12"/>
    </location>
</feature>
<dbReference type="Proteomes" id="UP001139207">
    <property type="component" value="Unassembled WGS sequence"/>
</dbReference>
<keyword evidence="2 5" id="KW-0378">Hydrolase</keyword>
<evidence type="ECO:0000256" key="1">
    <source>
        <dbReference type="ARBA" id="ARBA00010088"/>
    </source>
</evidence>